<evidence type="ECO:0000313" key="10">
    <source>
        <dbReference type="Proteomes" id="UP000014803"/>
    </source>
</evidence>
<gene>
    <name evidence="9" type="ORF">SCE1572_19590</name>
</gene>
<dbReference type="InterPro" id="IPR000253">
    <property type="entry name" value="FHA_dom"/>
</dbReference>
<dbReference type="InterPro" id="IPR058031">
    <property type="entry name" value="AAA_lid_NorR"/>
</dbReference>
<evidence type="ECO:0000256" key="2">
    <source>
        <dbReference type="ARBA" id="ARBA00022840"/>
    </source>
</evidence>
<dbReference type="PROSITE" id="PS00676">
    <property type="entry name" value="SIGMA54_INTERACT_2"/>
    <property type="match status" value="1"/>
</dbReference>
<sequence>MTAVLPARRRGPAGAGAAPRARWFLIDAAPLEGTMAIMGDDPGATCTLTSFDQGRSLRLPALSVTVALPDRRTLAAPLDLRPIVVGAGADCDLVLSDPRASRRHCEIRLTEQGVLLRDLGSKNGTLIRDVRIREAFLPPGVPATVGGSEVVVGPAGPAAVLPLSAADAFGEAAGRSLPMRALFARLERAAPTDETLLLLGESGTGKEVLARAIHARSRRKDGPFVVVDCGAIAPNLVESELFGHARGAFTGAAAARPGLLEQASGGTLFIDEIGELPLDLQPKLLRAIEGRQIRRLGSNEWVPFDTRIVAATHRNLRAKAQDGSFRADLYFRLSVVEVHVPALRERKDDIPLLVERFLVARDPPRALADLPPGALALLEAYDWPGNVRELRNTVARLVLFPELLHEIVGAAPPAHPGLDPSGAAPSGAASSGGAPPGPGDARLRRLLELPLPEAREVVLEELERAYVTEKLRQHGGNISHAADAMGVSRQLVHRLIQRHGLRAR</sequence>
<feature type="domain" description="FHA" evidence="7">
    <location>
        <begin position="83"/>
        <end position="132"/>
    </location>
</feature>
<organism evidence="9 10">
    <name type="scientific">Sorangium cellulosum So0157-2</name>
    <dbReference type="NCBI Taxonomy" id="1254432"/>
    <lineage>
        <taxon>Bacteria</taxon>
        <taxon>Pseudomonadati</taxon>
        <taxon>Myxococcota</taxon>
        <taxon>Polyangia</taxon>
        <taxon>Polyangiales</taxon>
        <taxon>Polyangiaceae</taxon>
        <taxon>Sorangium</taxon>
    </lineage>
</organism>
<evidence type="ECO:0000256" key="1">
    <source>
        <dbReference type="ARBA" id="ARBA00022741"/>
    </source>
</evidence>
<keyword evidence="3" id="KW-0805">Transcription regulation</keyword>
<evidence type="ECO:0000259" key="7">
    <source>
        <dbReference type="PROSITE" id="PS50006"/>
    </source>
</evidence>
<dbReference type="RefSeq" id="WP_020735855.1">
    <property type="nucleotide sequence ID" value="NC_021658.1"/>
</dbReference>
<evidence type="ECO:0000256" key="6">
    <source>
        <dbReference type="SAM" id="MobiDB-lite"/>
    </source>
</evidence>
<dbReference type="InterPro" id="IPR025662">
    <property type="entry name" value="Sigma_54_int_dom_ATP-bd_1"/>
</dbReference>
<dbReference type="Pfam" id="PF02954">
    <property type="entry name" value="HTH_8"/>
    <property type="match status" value="1"/>
</dbReference>
<dbReference type="KEGG" id="scu:SCE1572_19590"/>
<dbReference type="InterPro" id="IPR003593">
    <property type="entry name" value="AAA+_ATPase"/>
</dbReference>
<keyword evidence="5" id="KW-0804">Transcription</keyword>
<dbReference type="PROSITE" id="PS00688">
    <property type="entry name" value="SIGMA54_INTERACT_3"/>
    <property type="match status" value="1"/>
</dbReference>
<evidence type="ECO:0000256" key="4">
    <source>
        <dbReference type="ARBA" id="ARBA00023125"/>
    </source>
</evidence>
<name>S4XKV1_SORCE</name>
<dbReference type="InterPro" id="IPR002197">
    <property type="entry name" value="HTH_Fis"/>
</dbReference>
<feature type="region of interest" description="Disordered" evidence="6">
    <location>
        <begin position="414"/>
        <end position="442"/>
    </location>
</feature>
<evidence type="ECO:0000256" key="3">
    <source>
        <dbReference type="ARBA" id="ARBA00023015"/>
    </source>
</evidence>
<proteinExistence type="predicted"/>
<dbReference type="eggNOG" id="COG3829">
    <property type="taxonomic scope" value="Bacteria"/>
</dbReference>
<evidence type="ECO:0000313" key="9">
    <source>
        <dbReference type="EMBL" id="AGP32400.1"/>
    </source>
</evidence>
<dbReference type="Proteomes" id="UP000014803">
    <property type="component" value="Chromosome"/>
</dbReference>
<dbReference type="InterPro" id="IPR025944">
    <property type="entry name" value="Sigma_54_int_dom_CS"/>
</dbReference>
<dbReference type="SUPFAM" id="SSF52540">
    <property type="entry name" value="P-loop containing nucleoside triphosphate hydrolases"/>
    <property type="match status" value="1"/>
</dbReference>
<dbReference type="SUPFAM" id="SSF46689">
    <property type="entry name" value="Homeodomain-like"/>
    <property type="match status" value="1"/>
</dbReference>
<keyword evidence="2" id="KW-0067">ATP-binding</keyword>
<dbReference type="GO" id="GO:0006355">
    <property type="term" value="P:regulation of DNA-templated transcription"/>
    <property type="evidence" value="ECO:0007669"/>
    <property type="project" value="InterPro"/>
</dbReference>
<dbReference type="eggNOG" id="COG1716">
    <property type="taxonomic scope" value="Bacteria"/>
</dbReference>
<dbReference type="Pfam" id="PF25601">
    <property type="entry name" value="AAA_lid_14"/>
    <property type="match status" value="1"/>
</dbReference>
<dbReference type="InterPro" id="IPR009057">
    <property type="entry name" value="Homeodomain-like_sf"/>
</dbReference>
<dbReference type="InterPro" id="IPR008984">
    <property type="entry name" value="SMAD_FHA_dom_sf"/>
</dbReference>
<feature type="compositionally biased region" description="Low complexity" evidence="6">
    <location>
        <begin position="416"/>
        <end position="433"/>
    </location>
</feature>
<dbReference type="InterPro" id="IPR027417">
    <property type="entry name" value="P-loop_NTPase"/>
</dbReference>
<dbReference type="GO" id="GO:0005524">
    <property type="term" value="F:ATP binding"/>
    <property type="evidence" value="ECO:0007669"/>
    <property type="project" value="UniProtKB-KW"/>
</dbReference>
<dbReference type="PROSITE" id="PS50045">
    <property type="entry name" value="SIGMA54_INTERACT_4"/>
    <property type="match status" value="1"/>
</dbReference>
<dbReference type="SUPFAM" id="SSF49879">
    <property type="entry name" value="SMAD/FHA domain"/>
    <property type="match status" value="1"/>
</dbReference>
<dbReference type="Gene3D" id="1.10.8.60">
    <property type="match status" value="1"/>
</dbReference>
<dbReference type="Gene3D" id="2.60.200.20">
    <property type="match status" value="1"/>
</dbReference>
<dbReference type="PROSITE" id="PS50006">
    <property type="entry name" value="FHA_DOMAIN"/>
    <property type="match status" value="1"/>
</dbReference>
<reference evidence="9 10" key="1">
    <citation type="journal article" date="2013" name="Sci. Rep.">
        <title>Extraordinary expansion of a Sorangium cellulosum genome from an alkaline milieu.</title>
        <authorList>
            <person name="Han K."/>
            <person name="Li Z.F."/>
            <person name="Peng R."/>
            <person name="Zhu L.P."/>
            <person name="Zhou T."/>
            <person name="Wang L.G."/>
            <person name="Li S.G."/>
            <person name="Zhang X.B."/>
            <person name="Hu W."/>
            <person name="Wu Z.H."/>
            <person name="Qin N."/>
            <person name="Li Y.Z."/>
        </authorList>
    </citation>
    <scope>NUCLEOTIDE SEQUENCE [LARGE SCALE GENOMIC DNA]</scope>
    <source>
        <strain evidence="9 10">So0157-2</strain>
    </source>
</reference>
<dbReference type="InterPro" id="IPR002078">
    <property type="entry name" value="Sigma_54_int"/>
</dbReference>
<dbReference type="PANTHER" id="PTHR32071:SF57">
    <property type="entry name" value="C4-DICARBOXYLATE TRANSPORT TRANSCRIPTIONAL REGULATORY PROTEIN DCTD"/>
    <property type="match status" value="1"/>
</dbReference>
<dbReference type="FunFam" id="3.40.50.300:FF:000006">
    <property type="entry name" value="DNA-binding transcriptional regulator NtrC"/>
    <property type="match status" value="1"/>
</dbReference>
<evidence type="ECO:0000259" key="8">
    <source>
        <dbReference type="PROSITE" id="PS50045"/>
    </source>
</evidence>
<dbReference type="STRING" id="1254432.SCE1572_19590"/>
<dbReference type="SMART" id="SM00240">
    <property type="entry name" value="FHA"/>
    <property type="match status" value="1"/>
</dbReference>
<accession>S4XKV1</accession>
<dbReference type="GO" id="GO:0043565">
    <property type="term" value="F:sequence-specific DNA binding"/>
    <property type="evidence" value="ECO:0007669"/>
    <property type="project" value="InterPro"/>
</dbReference>
<dbReference type="EMBL" id="CP003969">
    <property type="protein sequence ID" value="AGP32400.1"/>
    <property type="molecule type" value="Genomic_DNA"/>
</dbReference>
<dbReference type="PROSITE" id="PS00675">
    <property type="entry name" value="SIGMA54_INTERACT_1"/>
    <property type="match status" value="1"/>
</dbReference>
<keyword evidence="1" id="KW-0547">Nucleotide-binding</keyword>
<evidence type="ECO:0000256" key="5">
    <source>
        <dbReference type="ARBA" id="ARBA00023163"/>
    </source>
</evidence>
<dbReference type="Pfam" id="PF00158">
    <property type="entry name" value="Sigma54_activat"/>
    <property type="match status" value="1"/>
</dbReference>
<dbReference type="OrthoDB" id="5485507at2"/>
<dbReference type="CDD" id="cd00060">
    <property type="entry name" value="FHA"/>
    <property type="match status" value="1"/>
</dbReference>
<dbReference type="InterPro" id="IPR025943">
    <property type="entry name" value="Sigma_54_int_dom_ATP-bd_2"/>
</dbReference>
<dbReference type="Gene3D" id="3.40.50.300">
    <property type="entry name" value="P-loop containing nucleotide triphosphate hydrolases"/>
    <property type="match status" value="1"/>
</dbReference>
<protein>
    <submittedName>
        <fullName evidence="9">Fis family transcriptional regulator</fullName>
    </submittedName>
</protein>
<dbReference type="AlphaFoldDB" id="S4XKV1"/>
<dbReference type="Pfam" id="PF00498">
    <property type="entry name" value="FHA"/>
    <property type="match status" value="1"/>
</dbReference>
<dbReference type="Gene3D" id="1.10.10.60">
    <property type="entry name" value="Homeodomain-like"/>
    <property type="match status" value="1"/>
</dbReference>
<feature type="domain" description="Sigma-54 factor interaction" evidence="8">
    <location>
        <begin position="172"/>
        <end position="399"/>
    </location>
</feature>
<keyword evidence="4" id="KW-0238">DNA-binding</keyword>
<dbReference type="PATRIC" id="fig|1254432.3.peg.4428"/>
<dbReference type="HOGENOM" id="CLU_000445_119_3_7"/>
<dbReference type="CDD" id="cd00009">
    <property type="entry name" value="AAA"/>
    <property type="match status" value="1"/>
</dbReference>
<dbReference type="SMART" id="SM00382">
    <property type="entry name" value="AAA"/>
    <property type="match status" value="1"/>
</dbReference>
<dbReference type="PANTHER" id="PTHR32071">
    <property type="entry name" value="TRANSCRIPTIONAL REGULATORY PROTEIN"/>
    <property type="match status" value="1"/>
</dbReference>